<dbReference type="InterPro" id="IPR029063">
    <property type="entry name" value="SAM-dependent_MTases_sf"/>
</dbReference>
<keyword evidence="2" id="KW-0808">Transferase</keyword>
<dbReference type="Proteomes" id="UP001139035">
    <property type="component" value="Unassembled WGS sequence"/>
</dbReference>
<dbReference type="AlphaFoldDB" id="A0A9X1P7Q1"/>
<evidence type="ECO:0000313" key="2">
    <source>
        <dbReference type="EMBL" id="MCE7030813.1"/>
    </source>
</evidence>
<reference evidence="2" key="1">
    <citation type="submission" date="2022-01" db="EMBL/GenBank/DDBJ databases">
        <title>Jiella avicenniae sp. nov., a novel endophytic bacterium isolated from bark of Avicennia marina.</title>
        <authorList>
            <person name="Tuo L."/>
        </authorList>
    </citation>
    <scope>NUCLEOTIDE SEQUENCE</scope>
    <source>
        <strain evidence="2">CBK1P-4</strain>
    </source>
</reference>
<protein>
    <submittedName>
        <fullName evidence="2">FkbM family methyltransferase</fullName>
    </submittedName>
</protein>
<proteinExistence type="predicted"/>
<dbReference type="Gene3D" id="3.40.50.150">
    <property type="entry name" value="Vaccinia Virus protein VP39"/>
    <property type="match status" value="1"/>
</dbReference>
<evidence type="ECO:0000313" key="3">
    <source>
        <dbReference type="Proteomes" id="UP001139035"/>
    </source>
</evidence>
<feature type="domain" description="Methyltransferase FkbM" evidence="1">
    <location>
        <begin position="224"/>
        <end position="372"/>
    </location>
</feature>
<dbReference type="InterPro" id="IPR006342">
    <property type="entry name" value="FkbM_mtfrase"/>
</dbReference>
<dbReference type="RefSeq" id="WP_233721885.1">
    <property type="nucleotide sequence ID" value="NZ_JAJUWU010000030.1"/>
</dbReference>
<dbReference type="Pfam" id="PF05050">
    <property type="entry name" value="Methyltransf_21"/>
    <property type="match status" value="1"/>
</dbReference>
<name>A0A9X1P7Q1_9HYPH</name>
<dbReference type="SUPFAM" id="SSF53335">
    <property type="entry name" value="S-adenosyl-L-methionine-dependent methyltransferases"/>
    <property type="match status" value="1"/>
</dbReference>
<organism evidence="2 3">
    <name type="scientific">Jiella avicenniae</name>
    <dbReference type="NCBI Taxonomy" id="2907202"/>
    <lineage>
        <taxon>Bacteria</taxon>
        <taxon>Pseudomonadati</taxon>
        <taxon>Pseudomonadota</taxon>
        <taxon>Alphaproteobacteria</taxon>
        <taxon>Hyphomicrobiales</taxon>
        <taxon>Aurantimonadaceae</taxon>
        <taxon>Jiella</taxon>
    </lineage>
</organism>
<keyword evidence="3" id="KW-1185">Reference proteome</keyword>
<accession>A0A9X1P7Q1</accession>
<evidence type="ECO:0000259" key="1">
    <source>
        <dbReference type="Pfam" id="PF05050"/>
    </source>
</evidence>
<dbReference type="GO" id="GO:0008168">
    <property type="term" value="F:methyltransferase activity"/>
    <property type="evidence" value="ECO:0007669"/>
    <property type="project" value="UniProtKB-KW"/>
</dbReference>
<comment type="caution">
    <text evidence="2">The sequence shown here is derived from an EMBL/GenBank/DDBJ whole genome shotgun (WGS) entry which is preliminary data.</text>
</comment>
<sequence>MDAASPGLSAARTFHALPDPATALALLGEANRRAPAGRPVAIGERDLWLYGAGNLGRLARAHCDVVGQLVAGVVDRNAEAHRDLPDWAGVSLRPPDEVSPGTKTRALLAVSIVTSPFVPLRDQLLADGWADVVPFYDVAEGFRHLHPLSNGWFSSPLEDAALTEAGEVLAGFTDDRSRAHYLRFAAWRLAREEWDFPQAPVTIGDRFFIPEVLGALRPAERVLDGGAHHGELVPRFFEAFGGTLERLWAIEPDPGSLRVLDAAGETWPADMRRRVAILDEVLAARCGPIRFHHGLGYASQIAPTGDLARRATTIDTLGLDSTVIKLHLEGGELDALKGARETIRSHRPILLATIYHDAAGLIETPLHLMRTLEDYAVFMRTHGYCGTGAVLYAIPKERLPS</sequence>
<gene>
    <name evidence="2" type="ORF">LZD57_22740</name>
</gene>
<dbReference type="EMBL" id="JAJUWU010000030">
    <property type="protein sequence ID" value="MCE7030813.1"/>
    <property type="molecule type" value="Genomic_DNA"/>
</dbReference>
<keyword evidence="2" id="KW-0489">Methyltransferase</keyword>
<dbReference type="GO" id="GO:0032259">
    <property type="term" value="P:methylation"/>
    <property type="evidence" value="ECO:0007669"/>
    <property type="project" value="UniProtKB-KW"/>
</dbReference>